<keyword evidence="3 5" id="KW-1133">Transmembrane helix</keyword>
<gene>
    <name evidence="7" type="ORF">C8P66_10798</name>
</gene>
<evidence type="ECO:0000313" key="8">
    <source>
        <dbReference type="Proteomes" id="UP000249688"/>
    </source>
</evidence>
<feature type="domain" description="Yip1" evidence="6">
    <location>
        <begin position="9"/>
        <end position="178"/>
    </location>
</feature>
<keyword evidence="2 5" id="KW-0812">Transmembrane</keyword>
<sequence>MDIVARAKNLILSPRTEWAVIAAEPVANPIDLIKSYAVPLSLIPAICSFIGSALIGAFLFRNMGPGMHFGLGGLLVSAVVGYVLGLVGVFIIAKIIEMLQPSFGAPADPVAAMKIAVYSPTAMWLAGIFTLLPPISFLAIFGLYSIYLLYVGVPIVGRVPEAKAVPFILVLALIGIVVNLVIGALLGMLFFMF</sequence>
<evidence type="ECO:0000259" key="6">
    <source>
        <dbReference type="Pfam" id="PF04893"/>
    </source>
</evidence>
<dbReference type="EMBL" id="QKYU01000007">
    <property type="protein sequence ID" value="PZW47060.1"/>
    <property type="molecule type" value="Genomic_DNA"/>
</dbReference>
<evidence type="ECO:0000256" key="3">
    <source>
        <dbReference type="ARBA" id="ARBA00022989"/>
    </source>
</evidence>
<evidence type="ECO:0000256" key="5">
    <source>
        <dbReference type="SAM" id="Phobius"/>
    </source>
</evidence>
<keyword evidence="4 5" id="KW-0472">Membrane</keyword>
<keyword evidence="8" id="KW-1185">Reference proteome</keyword>
<evidence type="ECO:0000256" key="4">
    <source>
        <dbReference type="ARBA" id="ARBA00023136"/>
    </source>
</evidence>
<dbReference type="OrthoDB" id="7423401at2"/>
<organism evidence="7 8">
    <name type="scientific">Humitalea rosea</name>
    <dbReference type="NCBI Taxonomy" id="990373"/>
    <lineage>
        <taxon>Bacteria</taxon>
        <taxon>Pseudomonadati</taxon>
        <taxon>Pseudomonadota</taxon>
        <taxon>Alphaproteobacteria</taxon>
        <taxon>Acetobacterales</taxon>
        <taxon>Roseomonadaceae</taxon>
        <taxon>Humitalea</taxon>
    </lineage>
</organism>
<proteinExistence type="predicted"/>
<accession>A0A2W7J5N7</accession>
<name>A0A2W7J5N7_9PROT</name>
<comment type="subcellular location">
    <subcellularLocation>
        <location evidence="1">Membrane</location>
        <topology evidence="1">Multi-pass membrane protein</topology>
    </subcellularLocation>
</comment>
<evidence type="ECO:0000313" key="7">
    <source>
        <dbReference type="EMBL" id="PZW47060.1"/>
    </source>
</evidence>
<feature type="transmembrane region" description="Helical" evidence="5">
    <location>
        <begin position="122"/>
        <end position="147"/>
    </location>
</feature>
<reference evidence="7 8" key="1">
    <citation type="submission" date="2018-06" db="EMBL/GenBank/DDBJ databases">
        <title>Genomic Encyclopedia of Archaeal and Bacterial Type Strains, Phase II (KMG-II): from individual species to whole genera.</title>
        <authorList>
            <person name="Goeker M."/>
        </authorList>
    </citation>
    <scope>NUCLEOTIDE SEQUENCE [LARGE SCALE GENOMIC DNA]</scope>
    <source>
        <strain evidence="7 8">DSM 24525</strain>
    </source>
</reference>
<dbReference type="InterPro" id="IPR006977">
    <property type="entry name" value="Yip1_dom"/>
</dbReference>
<dbReference type="AlphaFoldDB" id="A0A2W7J5N7"/>
<evidence type="ECO:0000256" key="2">
    <source>
        <dbReference type="ARBA" id="ARBA00022692"/>
    </source>
</evidence>
<dbReference type="RefSeq" id="WP_111397658.1">
    <property type="nucleotide sequence ID" value="NZ_QKYU01000007.1"/>
</dbReference>
<dbReference type="Pfam" id="PF04893">
    <property type="entry name" value="Yip1"/>
    <property type="match status" value="1"/>
</dbReference>
<dbReference type="GO" id="GO:0016020">
    <property type="term" value="C:membrane"/>
    <property type="evidence" value="ECO:0007669"/>
    <property type="project" value="UniProtKB-SubCell"/>
</dbReference>
<dbReference type="Proteomes" id="UP000249688">
    <property type="component" value="Unassembled WGS sequence"/>
</dbReference>
<feature type="transmembrane region" description="Helical" evidence="5">
    <location>
        <begin position="72"/>
        <end position="93"/>
    </location>
</feature>
<evidence type="ECO:0000256" key="1">
    <source>
        <dbReference type="ARBA" id="ARBA00004141"/>
    </source>
</evidence>
<protein>
    <submittedName>
        <fullName evidence="7">Yip1-like protein</fullName>
    </submittedName>
</protein>
<comment type="caution">
    <text evidence="7">The sequence shown here is derived from an EMBL/GenBank/DDBJ whole genome shotgun (WGS) entry which is preliminary data.</text>
</comment>
<feature type="transmembrane region" description="Helical" evidence="5">
    <location>
        <begin position="167"/>
        <end position="191"/>
    </location>
</feature>
<feature type="transmembrane region" description="Helical" evidence="5">
    <location>
        <begin position="36"/>
        <end position="60"/>
    </location>
</feature>